<organism evidence="15 16">
    <name type="scientific">Fuerstiella marisgermanici</name>
    <dbReference type="NCBI Taxonomy" id="1891926"/>
    <lineage>
        <taxon>Bacteria</taxon>
        <taxon>Pseudomonadati</taxon>
        <taxon>Planctomycetota</taxon>
        <taxon>Planctomycetia</taxon>
        <taxon>Planctomycetales</taxon>
        <taxon>Planctomycetaceae</taxon>
        <taxon>Fuerstiella</taxon>
    </lineage>
</organism>
<keyword evidence="8" id="KW-0915">Sodium</keyword>
<dbReference type="OrthoDB" id="223206at2"/>
<evidence type="ECO:0000256" key="10">
    <source>
        <dbReference type="ARBA" id="ARBA00023136"/>
    </source>
</evidence>
<feature type="transmembrane region" description="Helical" evidence="14">
    <location>
        <begin position="330"/>
        <end position="351"/>
    </location>
</feature>
<dbReference type="PANTHER" id="PTHR48086">
    <property type="entry name" value="SODIUM/PROLINE SYMPORTER-RELATED"/>
    <property type="match status" value="1"/>
</dbReference>
<dbReference type="KEGG" id="fmr:Fuma_01598"/>
<keyword evidence="9" id="KW-0406">Ion transport</keyword>
<keyword evidence="5 14" id="KW-0812">Transmembrane</keyword>
<feature type="transmembrane region" description="Helical" evidence="14">
    <location>
        <begin position="205"/>
        <end position="228"/>
    </location>
</feature>
<evidence type="ECO:0000256" key="8">
    <source>
        <dbReference type="ARBA" id="ARBA00023053"/>
    </source>
</evidence>
<feature type="transmembrane region" description="Helical" evidence="14">
    <location>
        <begin position="640"/>
        <end position="662"/>
    </location>
</feature>
<evidence type="ECO:0000256" key="7">
    <source>
        <dbReference type="ARBA" id="ARBA00022989"/>
    </source>
</evidence>
<dbReference type="InterPro" id="IPR050277">
    <property type="entry name" value="Sodium:Solute_Symporter"/>
</dbReference>
<evidence type="ECO:0000313" key="16">
    <source>
        <dbReference type="Proteomes" id="UP000187735"/>
    </source>
</evidence>
<dbReference type="Pfam" id="PF00474">
    <property type="entry name" value="SSF"/>
    <property type="match status" value="3"/>
</dbReference>
<feature type="transmembrane region" description="Helical" evidence="14">
    <location>
        <begin position="465"/>
        <end position="485"/>
    </location>
</feature>
<keyword evidence="7 14" id="KW-1133">Transmembrane helix</keyword>
<evidence type="ECO:0000256" key="9">
    <source>
        <dbReference type="ARBA" id="ARBA00023065"/>
    </source>
</evidence>
<keyword evidence="6" id="KW-0769">Symport</keyword>
<evidence type="ECO:0000256" key="3">
    <source>
        <dbReference type="ARBA" id="ARBA00022448"/>
    </source>
</evidence>
<keyword evidence="3" id="KW-0813">Transport</keyword>
<dbReference type="EMBL" id="CP017641">
    <property type="protein sequence ID" value="APZ91997.1"/>
    <property type="molecule type" value="Genomic_DNA"/>
</dbReference>
<feature type="transmembrane region" description="Helical" evidence="14">
    <location>
        <begin position="80"/>
        <end position="101"/>
    </location>
</feature>
<feature type="transmembrane region" description="Helical" evidence="14">
    <location>
        <begin position="519"/>
        <end position="537"/>
    </location>
</feature>
<dbReference type="GO" id="GO:0015293">
    <property type="term" value="F:symporter activity"/>
    <property type="evidence" value="ECO:0007669"/>
    <property type="project" value="UniProtKB-KW"/>
</dbReference>
<evidence type="ECO:0000256" key="4">
    <source>
        <dbReference type="ARBA" id="ARBA00022475"/>
    </source>
</evidence>
<keyword evidence="11" id="KW-0739">Sodium transport</keyword>
<comment type="subcellular location">
    <subcellularLocation>
        <location evidence="1">Cell membrane</location>
        <topology evidence="1">Multi-pass membrane protein</topology>
    </subcellularLocation>
</comment>
<evidence type="ECO:0000256" key="6">
    <source>
        <dbReference type="ARBA" id="ARBA00022847"/>
    </source>
</evidence>
<protein>
    <submittedName>
        <fullName evidence="15">Na(+)/glucose symporter</fullName>
    </submittedName>
</protein>
<dbReference type="Gene3D" id="1.20.1730.10">
    <property type="entry name" value="Sodium/glucose cotransporter"/>
    <property type="match status" value="1"/>
</dbReference>
<evidence type="ECO:0000256" key="2">
    <source>
        <dbReference type="ARBA" id="ARBA00006434"/>
    </source>
</evidence>
<evidence type="ECO:0000256" key="12">
    <source>
        <dbReference type="ARBA" id="ARBA00033708"/>
    </source>
</evidence>
<accession>A0A1P8WD76</accession>
<dbReference type="Proteomes" id="UP000187735">
    <property type="component" value="Chromosome"/>
</dbReference>
<feature type="transmembrane region" description="Helical" evidence="14">
    <location>
        <begin position="564"/>
        <end position="584"/>
    </location>
</feature>
<evidence type="ECO:0000256" key="13">
    <source>
        <dbReference type="RuleBase" id="RU362091"/>
    </source>
</evidence>
<dbReference type="RefSeq" id="WP_077023666.1">
    <property type="nucleotide sequence ID" value="NZ_CP017641.1"/>
</dbReference>
<feature type="transmembrane region" description="Helical" evidence="14">
    <location>
        <begin position="50"/>
        <end position="74"/>
    </location>
</feature>
<comment type="catalytic activity">
    <reaction evidence="12">
        <text>L-proline(in) + Na(+)(in) = L-proline(out) + Na(+)(out)</text>
        <dbReference type="Rhea" id="RHEA:28967"/>
        <dbReference type="ChEBI" id="CHEBI:29101"/>
        <dbReference type="ChEBI" id="CHEBI:60039"/>
    </reaction>
</comment>
<evidence type="ECO:0000256" key="5">
    <source>
        <dbReference type="ARBA" id="ARBA00022692"/>
    </source>
</evidence>
<dbReference type="GO" id="GO:0006814">
    <property type="term" value="P:sodium ion transport"/>
    <property type="evidence" value="ECO:0007669"/>
    <property type="project" value="UniProtKB-KW"/>
</dbReference>
<name>A0A1P8WD76_9PLAN</name>
<feature type="transmembrane region" description="Helical" evidence="14">
    <location>
        <begin position="491"/>
        <end position="512"/>
    </location>
</feature>
<dbReference type="GO" id="GO:0005886">
    <property type="term" value="C:plasma membrane"/>
    <property type="evidence" value="ECO:0007669"/>
    <property type="project" value="UniProtKB-SubCell"/>
</dbReference>
<dbReference type="InterPro" id="IPR038377">
    <property type="entry name" value="Na/Glc_symporter_sf"/>
</dbReference>
<keyword evidence="16" id="KW-1185">Reference proteome</keyword>
<proteinExistence type="inferred from homology"/>
<feature type="transmembrane region" description="Helical" evidence="14">
    <location>
        <begin position="122"/>
        <end position="142"/>
    </location>
</feature>
<sequence length="666" mass="72708">MPDVLLGMHTFDWIVLAIYFVVILVVGLWSASKVTDAADFFMGGRRFGKIFMMFFAFGSGTSSDQAITVVAGTWRMGLAGIWWQFLYLPATPFYWLIAPLLRRIRALTTADFFGTRFSPATAVLYSFYGMLISIVFIAGALFSSGKMINALTGNAVDRMAQEINLQVPTMSFVNVAPPAEDLEGKPAKPKLTIATGWRQLEGYEYAILAMTVLFVTYGAAGGLGAAIITDFIQGVLTIAFSILLLPFIFHQIGGFGALQKYEELKPGMFNFVADAEFAERFSREPITIFYVCMLSLTALAGIIVQPHIMGVCGAGKTEYEGRFGFTVGNFLKRFCTVAWTFTGLACVAWYLGTSSPLLESGDPADQALHESLNVKANGDFESLSAEQQEEINDAEKKFSDELFGRAAYDILPTIAPGLVGLLLASLLAAVMSTCDAQMVVSSGLFTENVYKRLIAPGRSEQHYVWVGRFAGVGIVVAALILQATFTDVIHAMKVIIKTPAAIGISMWIGIFWRRWNTKAVWTATAAAGLAWFVVGYYPNEILEQFPALASMFRSEGDGFVMLDAWQSVCYLGAGLVVGVSTALLTRPQSAAQLDPFFTLLRTPVMPDETVSEPCTVPANNPHREEVIEFAGFQFNKPTRLGIGGFLIAWMLVFAIVAVTKMLSLVV</sequence>
<dbReference type="InterPro" id="IPR001734">
    <property type="entry name" value="Na/solute_symporter"/>
</dbReference>
<keyword evidence="10 14" id="KW-0472">Membrane</keyword>
<reference evidence="15 16" key="1">
    <citation type="journal article" date="2016" name="Front. Microbiol.">
        <title>Fuerstia marisgermanicae gen. nov., sp. nov., an Unusual Member of the Phylum Planctomycetes from the German Wadden Sea.</title>
        <authorList>
            <person name="Kohn T."/>
            <person name="Heuer A."/>
            <person name="Jogler M."/>
            <person name="Vollmers J."/>
            <person name="Boedeker C."/>
            <person name="Bunk B."/>
            <person name="Rast P."/>
            <person name="Borchert D."/>
            <person name="Glockner I."/>
            <person name="Freese H.M."/>
            <person name="Klenk H.P."/>
            <person name="Overmann J."/>
            <person name="Kaster A.K."/>
            <person name="Rohde M."/>
            <person name="Wiegand S."/>
            <person name="Jogler C."/>
        </authorList>
    </citation>
    <scope>NUCLEOTIDE SEQUENCE [LARGE SCALE GENOMIC DNA]</scope>
    <source>
        <strain evidence="15 16">NH11</strain>
    </source>
</reference>
<evidence type="ECO:0000256" key="14">
    <source>
        <dbReference type="SAM" id="Phobius"/>
    </source>
</evidence>
<dbReference type="PROSITE" id="PS50283">
    <property type="entry name" value="NA_SOLUT_SYMP_3"/>
    <property type="match status" value="1"/>
</dbReference>
<feature type="transmembrane region" description="Helical" evidence="14">
    <location>
        <begin position="288"/>
        <end position="309"/>
    </location>
</feature>
<gene>
    <name evidence="15" type="primary">sglT_3</name>
    <name evidence="15" type="ORF">Fuma_01598</name>
</gene>
<feature type="transmembrane region" description="Helical" evidence="14">
    <location>
        <begin position="235"/>
        <end position="258"/>
    </location>
</feature>
<evidence type="ECO:0000256" key="11">
    <source>
        <dbReference type="ARBA" id="ARBA00023201"/>
    </source>
</evidence>
<feature type="transmembrane region" description="Helical" evidence="14">
    <location>
        <begin position="6"/>
        <end position="29"/>
    </location>
</feature>
<dbReference type="PANTHER" id="PTHR48086:SF3">
    <property type="entry name" value="SODIUM_PROLINE SYMPORTER"/>
    <property type="match status" value="1"/>
</dbReference>
<comment type="similarity">
    <text evidence="2 13">Belongs to the sodium:solute symporter (SSF) (TC 2.A.21) family.</text>
</comment>
<keyword evidence="4" id="KW-1003">Cell membrane</keyword>
<dbReference type="AlphaFoldDB" id="A0A1P8WD76"/>
<evidence type="ECO:0000256" key="1">
    <source>
        <dbReference type="ARBA" id="ARBA00004651"/>
    </source>
</evidence>
<dbReference type="STRING" id="1891926.Fuma_01598"/>
<evidence type="ECO:0000313" key="15">
    <source>
        <dbReference type="EMBL" id="APZ91997.1"/>
    </source>
</evidence>